<reference evidence="8" key="1">
    <citation type="submission" date="2020-04" db="EMBL/GenBank/DDBJ databases">
        <title>Analysis of mating type loci in Filobasidium floriforme.</title>
        <authorList>
            <person name="Nowrousian M."/>
        </authorList>
    </citation>
    <scope>NUCLEOTIDE SEQUENCE</scope>
    <source>
        <strain evidence="8">CBS 6242</strain>
    </source>
</reference>
<feature type="compositionally biased region" description="Polar residues" evidence="6">
    <location>
        <begin position="106"/>
        <end position="115"/>
    </location>
</feature>
<dbReference type="GO" id="GO:0006351">
    <property type="term" value="P:DNA-templated transcription"/>
    <property type="evidence" value="ECO:0007669"/>
    <property type="project" value="InterPro"/>
</dbReference>
<sequence>MRKMKCDANKDGCYNCTKARQDCHYDSSVPSSKAGSKMKALEAKIAALEQKLSSNTMPSASANSHPTFETGITYNAQPGGSTLAGTPQSRWNQDRNSGAQFVPRSGSGSIDPTALYQNPGFTAPLAGVGDYEPILNDAAFAAASALSPQTQEMLNDFFSQTAEQQTSLVQGWGLAENFITNPSASSSQSGGHGPPIQQDSQILRFSDPAVHHMTEGIDRLRTTVSPTEMSYATQEASSSPSIPQVFSNSTQPATSSNSPLGIGVLPGPAETRLVGGWHDSTDLPTAMRDKLLGYFFKEAKKYFLGVDRPRFQTRLTLEPRKRPHPCWMYAMYLLGATFSREPSLLSLRDHFFEVAKKQIEKAIDDSDRLLDAIRASNLMAGYLYSCAKYLQAYVETGRCARLAISCGLHQISSTVYEEVLKDYPDSSGEMHGSRSGRPRVAKFWALPPPSDPVDLGERIAIFWGVFTNDRAGATAMKWPINIPIDSISTPFPHELPAYNKPLTIHNDQTVDDILNGRNNGVTVGTHIRIYTIRASVLMHEIARLAAVESVSVNMDSRGSEVRSFMPPDFRQDACPQTRQPMLYWQYKHALSAFVASFPPALQDPLQLHPYRQSYDVHEITLHLYVSIAELWLEDRDEEDAENTAALEVARKMVNLARAFPEEKLNEVDIYCCMLLIWAGRVLIKELKRLSILVGDLLACASVEYDLDSLVYIIGRLGKDLKLAEMQVMRVTDWRSHAGGTAEMINHIAEQGVNPDLLK</sequence>
<dbReference type="EMBL" id="JABELV010000015">
    <property type="protein sequence ID" value="KAG7570925.1"/>
    <property type="molecule type" value="Genomic_DNA"/>
</dbReference>
<comment type="subcellular location">
    <subcellularLocation>
        <location evidence="1">Nucleus</location>
    </subcellularLocation>
</comment>
<dbReference type="PANTHER" id="PTHR47338">
    <property type="entry name" value="ZN(II)2CYS6 TRANSCRIPTION FACTOR (EUROFUNG)-RELATED"/>
    <property type="match status" value="1"/>
</dbReference>
<keyword evidence="2" id="KW-0479">Metal-binding</keyword>
<dbReference type="Gene3D" id="4.10.240.10">
    <property type="entry name" value="Zn(2)-C6 fungal-type DNA-binding domain"/>
    <property type="match status" value="1"/>
</dbReference>
<dbReference type="GO" id="GO:0000981">
    <property type="term" value="F:DNA-binding transcription factor activity, RNA polymerase II-specific"/>
    <property type="evidence" value="ECO:0007669"/>
    <property type="project" value="InterPro"/>
</dbReference>
<comment type="caution">
    <text evidence="8">The sequence shown here is derived from an EMBL/GenBank/DDBJ whole genome shotgun (WGS) entry which is preliminary data.</text>
</comment>
<keyword evidence="3" id="KW-0805">Transcription regulation</keyword>
<gene>
    <name evidence="8" type="ORF">FFLO_01123</name>
</gene>
<dbReference type="InterPro" id="IPR007219">
    <property type="entry name" value="XnlR_reg_dom"/>
</dbReference>
<evidence type="ECO:0000256" key="5">
    <source>
        <dbReference type="ARBA" id="ARBA00023242"/>
    </source>
</evidence>
<keyword evidence="9" id="KW-1185">Reference proteome</keyword>
<dbReference type="PANTHER" id="PTHR47338:SF29">
    <property type="entry name" value="ZN(2)-C6 FUNGAL-TYPE DOMAIN-CONTAINING PROTEIN"/>
    <property type="match status" value="1"/>
</dbReference>
<dbReference type="InterPro" id="IPR036864">
    <property type="entry name" value="Zn2-C6_fun-type_DNA-bd_sf"/>
</dbReference>
<dbReference type="SUPFAM" id="SSF57701">
    <property type="entry name" value="Zn2/Cys6 DNA-binding domain"/>
    <property type="match status" value="1"/>
</dbReference>
<dbReference type="Proteomes" id="UP000812966">
    <property type="component" value="Unassembled WGS sequence"/>
</dbReference>
<dbReference type="InterPro" id="IPR001138">
    <property type="entry name" value="Zn2Cys6_DnaBD"/>
</dbReference>
<dbReference type="AlphaFoldDB" id="A0A8K0NQB4"/>
<dbReference type="GO" id="GO:0005634">
    <property type="term" value="C:nucleus"/>
    <property type="evidence" value="ECO:0007669"/>
    <property type="project" value="UniProtKB-SubCell"/>
</dbReference>
<evidence type="ECO:0000256" key="2">
    <source>
        <dbReference type="ARBA" id="ARBA00022723"/>
    </source>
</evidence>
<evidence type="ECO:0000259" key="7">
    <source>
        <dbReference type="SMART" id="SM00906"/>
    </source>
</evidence>
<evidence type="ECO:0000256" key="1">
    <source>
        <dbReference type="ARBA" id="ARBA00004123"/>
    </source>
</evidence>
<feature type="compositionally biased region" description="Polar residues" evidence="6">
    <location>
        <begin position="76"/>
        <end position="99"/>
    </location>
</feature>
<feature type="region of interest" description="Disordered" evidence="6">
    <location>
        <begin position="76"/>
        <end position="115"/>
    </location>
</feature>
<feature type="domain" description="Xylanolytic transcriptional activator regulatory" evidence="7">
    <location>
        <begin position="392"/>
        <end position="498"/>
    </location>
</feature>
<dbReference type="GO" id="GO:0008270">
    <property type="term" value="F:zinc ion binding"/>
    <property type="evidence" value="ECO:0007669"/>
    <property type="project" value="InterPro"/>
</dbReference>
<evidence type="ECO:0000256" key="4">
    <source>
        <dbReference type="ARBA" id="ARBA00023163"/>
    </source>
</evidence>
<keyword evidence="5" id="KW-0539">Nucleus</keyword>
<evidence type="ECO:0000256" key="6">
    <source>
        <dbReference type="SAM" id="MobiDB-lite"/>
    </source>
</evidence>
<evidence type="ECO:0000313" key="9">
    <source>
        <dbReference type="Proteomes" id="UP000812966"/>
    </source>
</evidence>
<feature type="compositionally biased region" description="Polar residues" evidence="6">
    <location>
        <begin position="179"/>
        <end position="189"/>
    </location>
</feature>
<organism evidence="8 9">
    <name type="scientific">Filobasidium floriforme</name>
    <dbReference type="NCBI Taxonomy" id="5210"/>
    <lineage>
        <taxon>Eukaryota</taxon>
        <taxon>Fungi</taxon>
        <taxon>Dikarya</taxon>
        <taxon>Basidiomycota</taxon>
        <taxon>Agaricomycotina</taxon>
        <taxon>Tremellomycetes</taxon>
        <taxon>Filobasidiales</taxon>
        <taxon>Filobasidiaceae</taxon>
        <taxon>Filobasidium</taxon>
    </lineage>
</organism>
<dbReference type="CDD" id="cd12148">
    <property type="entry name" value="fungal_TF_MHR"/>
    <property type="match status" value="1"/>
</dbReference>
<accession>A0A8K0NQB4</accession>
<dbReference type="InterPro" id="IPR050815">
    <property type="entry name" value="TF_fung"/>
</dbReference>
<keyword evidence="4" id="KW-0804">Transcription</keyword>
<feature type="region of interest" description="Disordered" evidence="6">
    <location>
        <begin position="179"/>
        <end position="199"/>
    </location>
</feature>
<evidence type="ECO:0000313" key="8">
    <source>
        <dbReference type="EMBL" id="KAG7570925.1"/>
    </source>
</evidence>
<feature type="region of interest" description="Disordered" evidence="6">
    <location>
        <begin position="234"/>
        <end position="259"/>
    </location>
</feature>
<dbReference type="Pfam" id="PF04082">
    <property type="entry name" value="Fungal_trans"/>
    <property type="match status" value="1"/>
</dbReference>
<dbReference type="SMART" id="SM00906">
    <property type="entry name" value="Fungal_trans"/>
    <property type="match status" value="1"/>
</dbReference>
<dbReference type="CDD" id="cd00067">
    <property type="entry name" value="GAL4"/>
    <property type="match status" value="1"/>
</dbReference>
<name>A0A8K0NQB4_9TREE</name>
<protein>
    <recommendedName>
        <fullName evidence="7">Xylanolytic transcriptional activator regulatory domain-containing protein</fullName>
    </recommendedName>
</protein>
<proteinExistence type="predicted"/>
<evidence type="ECO:0000256" key="3">
    <source>
        <dbReference type="ARBA" id="ARBA00023015"/>
    </source>
</evidence>
<dbReference type="GO" id="GO:0003677">
    <property type="term" value="F:DNA binding"/>
    <property type="evidence" value="ECO:0007669"/>
    <property type="project" value="InterPro"/>
</dbReference>